<dbReference type="PANTHER" id="PTHR38248">
    <property type="entry name" value="FUNK1 6"/>
    <property type="match status" value="1"/>
</dbReference>
<dbReference type="OrthoDB" id="3271139at2759"/>
<dbReference type="EMBL" id="LN679110">
    <property type="protein sequence ID" value="CEL52864.1"/>
    <property type="molecule type" value="Genomic_DNA"/>
</dbReference>
<evidence type="ECO:0000256" key="1">
    <source>
        <dbReference type="SAM" id="MobiDB-lite"/>
    </source>
</evidence>
<sequence>MADALAGSPKRHKHTHSAEYRSSDMTSSRVTPTRGIPVVPEVTLDYLMCTVLAPIGRGTRVWRVRELVGKNLVGPEYVLKDTWVHAGREAEHLTFKKVQEEQGTYAEYFLTSLDYGFVPLDHDLPSVLDRTNKVLSGQRNLRPTGMVLILRKQSSSVVTLRTKSLGTGRDSVGRFDGVPSSSKTPEDFCDFGRLSKCPRQHCRIVFKEIGTPVHDLRKLTDVFTAIQGGWRGLHAIHLSNHVHRDISSGNILLAPASGGSKERGVLMDLEYAKNIHDTSQTHDVKTGTAAFMATEVAAMKHERLLLDRLSKRSTGTQEAIDSLMRRRERPALRTPTPPLPPFRHNPLHDMESIWWLCLWAIFYLVPAKESVLQHHMNYCELLKDPDPATKHSFISREDVYLSLTTHIPEASRSIMELWSRLLNCRYSMCYEKHDDPATRLDSICVDSSTIEVSYQDGEELIKDLIKEASNSLSDLVPLPERMESLDGNVAPLRSVTTRKSLVIFDCVELRSPRSVRA</sequence>
<feature type="domain" description="Fungal-type protein kinase" evidence="2">
    <location>
        <begin position="42"/>
        <end position="360"/>
    </location>
</feature>
<dbReference type="Proteomes" id="UP000059188">
    <property type="component" value="Unassembled WGS sequence"/>
</dbReference>
<dbReference type="Gene3D" id="1.10.510.10">
    <property type="entry name" value="Transferase(Phosphotransferase) domain 1"/>
    <property type="match status" value="1"/>
</dbReference>
<protein>
    <recommendedName>
        <fullName evidence="2">Fungal-type protein kinase domain-containing protein</fullName>
    </recommendedName>
</protein>
<dbReference type="InterPro" id="IPR040976">
    <property type="entry name" value="Pkinase_fungal"/>
</dbReference>
<accession>A0A0B7F7H7</accession>
<keyword evidence="4" id="KW-1185">Reference proteome</keyword>
<gene>
    <name evidence="3" type="ORF">RSOLAG1IB_05932</name>
</gene>
<dbReference type="InterPro" id="IPR011009">
    <property type="entry name" value="Kinase-like_dom_sf"/>
</dbReference>
<dbReference type="SUPFAM" id="SSF56112">
    <property type="entry name" value="Protein kinase-like (PK-like)"/>
    <property type="match status" value="1"/>
</dbReference>
<proteinExistence type="predicted"/>
<evidence type="ECO:0000259" key="2">
    <source>
        <dbReference type="Pfam" id="PF17667"/>
    </source>
</evidence>
<reference evidence="3 4" key="1">
    <citation type="submission" date="2014-11" db="EMBL/GenBank/DDBJ databases">
        <authorList>
            <person name="Wibberg Daniel"/>
        </authorList>
    </citation>
    <scope>NUCLEOTIDE SEQUENCE [LARGE SCALE GENOMIC DNA]</scope>
    <source>
        <strain evidence="3">Rhizoctonia solani AG1-IB 7/3/14</strain>
    </source>
</reference>
<dbReference type="STRING" id="1108050.A0A0B7F7H7"/>
<feature type="region of interest" description="Disordered" evidence="1">
    <location>
        <begin position="1"/>
        <end position="32"/>
    </location>
</feature>
<organism evidence="3 4">
    <name type="scientific">Thanatephorus cucumeris (strain AG1-IB / isolate 7/3/14)</name>
    <name type="common">Lettuce bottom rot fungus</name>
    <name type="synonym">Rhizoctonia solani</name>
    <dbReference type="NCBI Taxonomy" id="1108050"/>
    <lineage>
        <taxon>Eukaryota</taxon>
        <taxon>Fungi</taxon>
        <taxon>Dikarya</taxon>
        <taxon>Basidiomycota</taxon>
        <taxon>Agaricomycotina</taxon>
        <taxon>Agaricomycetes</taxon>
        <taxon>Cantharellales</taxon>
        <taxon>Ceratobasidiaceae</taxon>
        <taxon>Rhizoctonia</taxon>
        <taxon>Rhizoctonia solani AG-1</taxon>
    </lineage>
</organism>
<name>A0A0B7F7H7_THACB</name>
<evidence type="ECO:0000313" key="3">
    <source>
        <dbReference type="EMBL" id="CEL52864.1"/>
    </source>
</evidence>
<dbReference type="Pfam" id="PF17667">
    <property type="entry name" value="Pkinase_fungal"/>
    <property type="match status" value="1"/>
</dbReference>
<evidence type="ECO:0000313" key="4">
    <source>
        <dbReference type="Proteomes" id="UP000059188"/>
    </source>
</evidence>
<dbReference type="AlphaFoldDB" id="A0A0B7F7H7"/>
<dbReference type="PANTHER" id="PTHR38248:SF2">
    <property type="entry name" value="FUNK1 11"/>
    <property type="match status" value="1"/>
</dbReference>